<dbReference type="Gene3D" id="3.90.550.10">
    <property type="entry name" value="Spore Coat Polysaccharide Biosynthesis Protein SpsA, Chain A"/>
    <property type="match status" value="1"/>
</dbReference>
<proteinExistence type="predicted"/>
<keyword evidence="2" id="KW-0808">Transferase</keyword>
<organism evidence="2 3">
    <name type="scientific">Collinsella tanakaei</name>
    <dbReference type="NCBI Taxonomy" id="626935"/>
    <lineage>
        <taxon>Bacteria</taxon>
        <taxon>Bacillati</taxon>
        <taxon>Actinomycetota</taxon>
        <taxon>Coriobacteriia</taxon>
        <taxon>Coriobacteriales</taxon>
        <taxon>Coriobacteriaceae</taxon>
        <taxon>Collinsella</taxon>
    </lineage>
</organism>
<dbReference type="InterPro" id="IPR029044">
    <property type="entry name" value="Nucleotide-diphossugar_trans"/>
</dbReference>
<comment type="caution">
    <text evidence="2">The sequence shown here is derived from an EMBL/GenBank/DDBJ whole genome shotgun (WGS) entry which is preliminary data.</text>
</comment>
<dbReference type="EMBL" id="QSRJ01000011">
    <property type="protein sequence ID" value="RGL08200.1"/>
    <property type="molecule type" value="Genomic_DNA"/>
</dbReference>
<sequence>MPFLSVLIPVYNGERYLGSAIESALNQPCKDLEIIVANDGSTDNSLAIARQYADKDDRIRVVSHENVGPGQTRNEVIPDLNGKWTIFLDCDDQILPNFYTEQLKSFLEYCIEKEIETIVPCRLCCTPDLTKANMEYVPFDEVFESASDASWRIDYEFATLLYFTPMLKREHIVFSTTRPAEMESIFRHKAAFCSKHCLFTNKIWFAMRRENPHQTTKSKGWGTERVDRIRFQEYGKLIEWHAARGTTGYVIEEAHRKRDAAEIAIKNAGVKPTLRQRIEEYRGIKRWRAERKKTAKPIADYILDEPSQAHAISELVELIERA</sequence>
<feature type="domain" description="Glycosyltransferase 2-like" evidence="1">
    <location>
        <begin position="5"/>
        <end position="108"/>
    </location>
</feature>
<protein>
    <submittedName>
        <fullName evidence="2">Glycosyltransferase</fullName>
    </submittedName>
</protein>
<accession>A0A3E4QPS7</accession>
<dbReference type="Proteomes" id="UP000260943">
    <property type="component" value="Unassembled WGS sequence"/>
</dbReference>
<name>A0A3E4QPS7_9ACTN</name>
<dbReference type="CDD" id="cd00761">
    <property type="entry name" value="Glyco_tranf_GTA_type"/>
    <property type="match status" value="1"/>
</dbReference>
<evidence type="ECO:0000313" key="2">
    <source>
        <dbReference type="EMBL" id="RGL08200.1"/>
    </source>
</evidence>
<dbReference type="GO" id="GO:0016758">
    <property type="term" value="F:hexosyltransferase activity"/>
    <property type="evidence" value="ECO:0007669"/>
    <property type="project" value="UniProtKB-ARBA"/>
</dbReference>
<evidence type="ECO:0000313" key="3">
    <source>
        <dbReference type="Proteomes" id="UP000260943"/>
    </source>
</evidence>
<dbReference type="InterPro" id="IPR001173">
    <property type="entry name" value="Glyco_trans_2-like"/>
</dbReference>
<dbReference type="SUPFAM" id="SSF53448">
    <property type="entry name" value="Nucleotide-diphospho-sugar transferases"/>
    <property type="match status" value="1"/>
</dbReference>
<dbReference type="PANTHER" id="PTHR22916">
    <property type="entry name" value="GLYCOSYLTRANSFERASE"/>
    <property type="match status" value="1"/>
</dbReference>
<dbReference type="RefSeq" id="WP_117680055.1">
    <property type="nucleotide sequence ID" value="NZ_CALJOO010000083.1"/>
</dbReference>
<dbReference type="AlphaFoldDB" id="A0A3E4QPS7"/>
<dbReference type="Pfam" id="PF00535">
    <property type="entry name" value="Glycos_transf_2"/>
    <property type="match status" value="1"/>
</dbReference>
<gene>
    <name evidence="2" type="ORF">DXC81_08755</name>
</gene>
<dbReference type="PANTHER" id="PTHR22916:SF3">
    <property type="entry name" value="UDP-GLCNAC:BETAGAL BETA-1,3-N-ACETYLGLUCOSAMINYLTRANSFERASE-LIKE PROTEIN 1"/>
    <property type="match status" value="1"/>
</dbReference>
<reference evidence="2 3" key="1">
    <citation type="submission" date="2018-08" db="EMBL/GenBank/DDBJ databases">
        <title>A genome reference for cultivated species of the human gut microbiota.</title>
        <authorList>
            <person name="Zou Y."/>
            <person name="Xue W."/>
            <person name="Luo G."/>
        </authorList>
    </citation>
    <scope>NUCLEOTIDE SEQUENCE [LARGE SCALE GENOMIC DNA]</scope>
    <source>
        <strain evidence="2 3">TF08-14</strain>
    </source>
</reference>
<evidence type="ECO:0000259" key="1">
    <source>
        <dbReference type="Pfam" id="PF00535"/>
    </source>
</evidence>